<feature type="compositionally biased region" description="Basic and acidic residues" evidence="1">
    <location>
        <begin position="1163"/>
        <end position="1189"/>
    </location>
</feature>
<comment type="caution">
    <text evidence="3">The sequence shown here is derived from an EMBL/GenBank/DDBJ whole genome shotgun (WGS) entry which is preliminary data.</text>
</comment>
<evidence type="ECO:0000259" key="2">
    <source>
        <dbReference type="PROSITE" id="PS51525"/>
    </source>
</evidence>
<feature type="compositionally biased region" description="Low complexity" evidence="1">
    <location>
        <begin position="1043"/>
        <end position="1060"/>
    </location>
</feature>
<feature type="compositionally biased region" description="Low complexity" evidence="1">
    <location>
        <begin position="816"/>
        <end position="828"/>
    </location>
</feature>
<feature type="compositionally biased region" description="Polar residues" evidence="1">
    <location>
        <begin position="829"/>
        <end position="839"/>
    </location>
</feature>
<dbReference type="InterPro" id="IPR027353">
    <property type="entry name" value="NET_dom"/>
</dbReference>
<dbReference type="InterPro" id="IPR038336">
    <property type="entry name" value="NET_sf"/>
</dbReference>
<dbReference type="Pfam" id="PF17105">
    <property type="entry name" value="BRD4_CDT"/>
    <property type="match status" value="1"/>
</dbReference>
<evidence type="ECO:0000313" key="3">
    <source>
        <dbReference type="EMBL" id="GBM70592.1"/>
    </source>
</evidence>
<evidence type="ECO:0000256" key="1">
    <source>
        <dbReference type="SAM" id="MobiDB-lite"/>
    </source>
</evidence>
<dbReference type="Proteomes" id="UP000499080">
    <property type="component" value="Unassembled WGS sequence"/>
</dbReference>
<dbReference type="SUPFAM" id="SSF53098">
    <property type="entry name" value="Ribonuclease H-like"/>
    <property type="match status" value="1"/>
</dbReference>
<dbReference type="AlphaFoldDB" id="A0A4Y2HZD4"/>
<dbReference type="Pfam" id="PF05699">
    <property type="entry name" value="Dimer_Tnp_hAT"/>
    <property type="match status" value="1"/>
</dbReference>
<feature type="compositionally biased region" description="Basic and acidic residues" evidence="1">
    <location>
        <begin position="957"/>
        <end position="967"/>
    </location>
</feature>
<feature type="compositionally biased region" description="Basic and acidic residues" evidence="1">
    <location>
        <begin position="747"/>
        <end position="758"/>
    </location>
</feature>
<dbReference type="InterPro" id="IPR012337">
    <property type="entry name" value="RNaseH-like_sf"/>
</dbReference>
<protein>
    <recommendedName>
        <fullName evidence="2">NET domain-containing protein</fullName>
    </recommendedName>
</protein>
<gene>
    <name evidence="3" type="ORF">AVEN_5967_1</name>
</gene>
<feature type="compositionally biased region" description="Basic and acidic residues" evidence="1">
    <location>
        <begin position="667"/>
        <end position="685"/>
    </location>
</feature>
<feature type="compositionally biased region" description="Polar residues" evidence="1">
    <location>
        <begin position="1135"/>
        <end position="1160"/>
    </location>
</feature>
<feature type="compositionally biased region" description="Pro residues" evidence="1">
    <location>
        <begin position="909"/>
        <end position="929"/>
    </location>
</feature>
<feature type="compositionally biased region" description="Low complexity" evidence="1">
    <location>
        <begin position="866"/>
        <end position="908"/>
    </location>
</feature>
<reference evidence="3 4" key="1">
    <citation type="journal article" date="2019" name="Sci. Rep.">
        <title>Orb-weaving spider Araneus ventricosus genome elucidates the spidroin gene catalogue.</title>
        <authorList>
            <person name="Kono N."/>
            <person name="Nakamura H."/>
            <person name="Ohtoshi R."/>
            <person name="Moran D.A.P."/>
            <person name="Shinohara A."/>
            <person name="Yoshida Y."/>
            <person name="Fujiwara M."/>
            <person name="Mori M."/>
            <person name="Tomita M."/>
            <person name="Arakawa K."/>
        </authorList>
    </citation>
    <scope>NUCLEOTIDE SEQUENCE [LARGE SCALE GENOMIC DNA]</scope>
</reference>
<dbReference type="Pfam" id="PF17035">
    <property type="entry name" value="BET"/>
    <property type="match status" value="1"/>
</dbReference>
<evidence type="ECO:0000313" key="4">
    <source>
        <dbReference type="Proteomes" id="UP000499080"/>
    </source>
</evidence>
<feature type="compositionally biased region" description="Low complexity" evidence="1">
    <location>
        <begin position="708"/>
        <end position="742"/>
    </location>
</feature>
<dbReference type="InterPro" id="IPR031354">
    <property type="entry name" value="BRD4_CDT"/>
</dbReference>
<dbReference type="InterPro" id="IPR008906">
    <property type="entry name" value="HATC_C_dom"/>
</dbReference>
<name>A0A4Y2HZD4_ARAVE</name>
<dbReference type="Gene3D" id="1.20.1270.220">
    <property type="match status" value="1"/>
</dbReference>
<keyword evidence="4" id="KW-1185">Reference proteome</keyword>
<sequence length="1201" mass="133544">MLDVRYVTRNFRSLMGGKDDSRRHVSGPKHSDLVKAQLQQQSISNFYPSKLEENGVIKAETLFVRFLIEHNIPLAASDHSGVLFTRMFPDSDIAKKFSCGHTKTHAIAAVTAETYREKLVNKLRSGLFSLSIDGSNDISDKKLHPLIIHFFDDEKGQVVTSLLSLSESSNNTGEGIFNLIDAEFQKFQLKWENCIAFGADNTNTMAGCNKGVLGLFKKKQPNLKFIGYPCHLIHLAAQKATNSLAVDVEGILIKLFYYLEKSSKRKSEFKNCQVLSDVKIHKIFKHVSTRWLSLENALTRLIEQWVPLQIFFANSNVMKDNENYLILCESLKSPKVKLYCVFVMAILPTFTKVNAALQKEKPCIHTLHDDLMNLYYELLVRFIKPAAITKSKSLLNINFQKAKNQKSDDSLVVGSSSRVLLQDSNRTLEEKEEFFLSVRKFFVTACKYIIRKFPLQDEFFKHASVANIFKRQTADLQSVKYFTSLFNCCVDSDQLELEFAFFQADSLSSEILEAERVDVAWHKISQIKNINGYAKYVALPKVMMSILSVPHSNAASERIFSMVRKNQTESRSSMNTKTLESLLITKLNMGICYDVKLSNDDLKKAKGDKLGRVVHIIQFREPSLRDSNPDEIEIDFETLKPSTLRELEKYVAGCLKKKTRRSKGSSKTKEMDVKEKKQELEKRLQDCSGQLHSGSKKSSRKDSDSSHVDVVGGAVSRLSASSSSSSDSDSSSSSSSSSSSDSSDSETDVKKPKVEENQHSNLEPPLLNPPSGPVGASSHGPPSLGGPVNPYPPPPVMPVGNNYVHPQNLIPAFPYPQLQSSSPPQLQPTVEQSSTNANFPVNQQAAAVPARPPVVASHNLPPQPSRPTATATAAPVKKSVVAPQPRPSGNVPVSTPSVTTPVSQAPVPTQAPPVPSEPSPNSPSTPPKLTPAADMRARTPQISTPPLDPTPPPLLSKPRERNSEIEHNTSSNTYVPSKAPELTAQPGLPNYTVGNQTTTNNNAVTNGEKKMENRPSPASSVPATKKVESKLKNYGSWSSLAQSAANSPSTSNPASSLKSNATMDSFQQFKNKAREKADKQRQLVEQQELRRHQKEQAEKERMRLERERQRAQEEEEALERARRTQQQQQKEAGVTNKTQENTRSSPVIANANSPAPTPSTALSEREELRRLEQEKRRREARASHIDMNRQSDIMATFEENL</sequence>
<dbReference type="PANTHER" id="PTHR37162">
    <property type="entry name" value="HAT FAMILY DIMERISATION DOMAINCONTAINING PROTEIN-RELATED"/>
    <property type="match status" value="1"/>
</dbReference>
<dbReference type="GO" id="GO:0046983">
    <property type="term" value="F:protein dimerization activity"/>
    <property type="evidence" value="ECO:0007669"/>
    <property type="project" value="InterPro"/>
</dbReference>
<feature type="region of interest" description="Disordered" evidence="1">
    <location>
        <begin position="658"/>
        <end position="1201"/>
    </location>
</feature>
<feature type="compositionally biased region" description="Pro residues" evidence="1">
    <location>
        <begin position="946"/>
        <end position="955"/>
    </location>
</feature>
<dbReference type="EMBL" id="BGPR01002260">
    <property type="protein sequence ID" value="GBM70592.1"/>
    <property type="molecule type" value="Genomic_DNA"/>
</dbReference>
<feature type="compositionally biased region" description="Basic and acidic residues" evidence="1">
    <location>
        <begin position="1072"/>
        <end position="1122"/>
    </location>
</feature>
<dbReference type="PROSITE" id="PS51525">
    <property type="entry name" value="NET"/>
    <property type="match status" value="1"/>
</dbReference>
<feature type="compositionally biased region" description="Polar residues" evidence="1">
    <location>
        <begin position="1061"/>
        <end position="1070"/>
    </location>
</feature>
<feature type="compositionally biased region" description="Low complexity" evidence="1">
    <location>
        <begin position="992"/>
        <end position="1006"/>
    </location>
</feature>
<feature type="domain" description="NET" evidence="2">
    <location>
        <begin position="579"/>
        <end position="662"/>
    </location>
</feature>
<proteinExistence type="predicted"/>
<dbReference type="FunFam" id="1.20.1270.220:FF:000001">
    <property type="entry name" value="bromodomain-containing protein 2 isoform X1"/>
    <property type="match status" value="1"/>
</dbReference>
<dbReference type="PANTHER" id="PTHR37162:SF10">
    <property type="entry name" value="DUF4371 DOMAIN-CONTAINING PROTEIN"/>
    <property type="match status" value="1"/>
</dbReference>
<accession>A0A4Y2HZD4</accession>
<dbReference type="OrthoDB" id="6506642at2759"/>
<feature type="compositionally biased region" description="Low complexity" evidence="1">
    <location>
        <begin position="840"/>
        <end position="856"/>
    </location>
</feature>
<organism evidence="3 4">
    <name type="scientific">Araneus ventricosus</name>
    <name type="common">Orbweaver spider</name>
    <name type="synonym">Epeira ventricosa</name>
    <dbReference type="NCBI Taxonomy" id="182803"/>
    <lineage>
        <taxon>Eukaryota</taxon>
        <taxon>Metazoa</taxon>
        <taxon>Ecdysozoa</taxon>
        <taxon>Arthropoda</taxon>
        <taxon>Chelicerata</taxon>
        <taxon>Arachnida</taxon>
        <taxon>Araneae</taxon>
        <taxon>Araneomorphae</taxon>
        <taxon>Entelegynae</taxon>
        <taxon>Araneoidea</taxon>
        <taxon>Araneidae</taxon>
        <taxon>Araneus</taxon>
    </lineage>
</organism>